<dbReference type="Proteomes" id="UP000249203">
    <property type="component" value="Unassembled WGS sequence"/>
</dbReference>
<dbReference type="InterPro" id="IPR038726">
    <property type="entry name" value="PDDEXK_AddAB-type"/>
</dbReference>
<dbReference type="AlphaFoldDB" id="A0A327X4G9"/>
<dbReference type="OrthoDB" id="5457189at2"/>
<feature type="domain" description="PD-(D/E)XK endonuclease-like" evidence="1">
    <location>
        <begin position="16"/>
        <end position="271"/>
    </location>
</feature>
<dbReference type="Proteomes" id="UP000287865">
    <property type="component" value="Unassembled WGS sequence"/>
</dbReference>
<evidence type="ECO:0000313" key="2">
    <source>
        <dbReference type="EMBL" id="RAK01641.1"/>
    </source>
</evidence>
<accession>A0A327X4G9</accession>
<protein>
    <submittedName>
        <fullName evidence="2">PD-(D/E)XK nuclease superfamily protein</fullName>
    </submittedName>
</protein>
<proteinExistence type="predicted"/>
<comment type="caution">
    <text evidence="2">The sequence shown here is derived from an EMBL/GenBank/DDBJ whole genome shotgun (WGS) entry which is preliminary data.</text>
</comment>
<organism evidence="2 4">
    <name type="scientific">Aliidiomarina maris</name>
    <dbReference type="NCBI Taxonomy" id="531312"/>
    <lineage>
        <taxon>Bacteria</taxon>
        <taxon>Pseudomonadati</taxon>
        <taxon>Pseudomonadota</taxon>
        <taxon>Gammaproteobacteria</taxon>
        <taxon>Alteromonadales</taxon>
        <taxon>Idiomarinaceae</taxon>
        <taxon>Aliidiomarina</taxon>
    </lineage>
</organism>
<dbReference type="RefSeq" id="WP_111568120.1">
    <property type="nucleotide sequence ID" value="NZ_PIPK01000001.1"/>
</dbReference>
<dbReference type="EMBL" id="QLMD01000001">
    <property type="protein sequence ID" value="RAK01641.1"/>
    <property type="molecule type" value="Genomic_DNA"/>
</dbReference>
<evidence type="ECO:0000313" key="5">
    <source>
        <dbReference type="Proteomes" id="UP000287865"/>
    </source>
</evidence>
<evidence type="ECO:0000259" key="1">
    <source>
        <dbReference type="Pfam" id="PF12705"/>
    </source>
</evidence>
<evidence type="ECO:0000313" key="3">
    <source>
        <dbReference type="EMBL" id="RUO28465.1"/>
    </source>
</evidence>
<dbReference type="Pfam" id="PF12705">
    <property type="entry name" value="PDDEXK_1"/>
    <property type="match status" value="1"/>
</dbReference>
<reference evidence="3 5" key="1">
    <citation type="journal article" date="2018" name="Front. Microbiol.">
        <title>Genome-Based Analysis Reveals the Taxonomy and Diversity of the Family Idiomarinaceae.</title>
        <authorList>
            <person name="Liu Y."/>
            <person name="Lai Q."/>
            <person name="Shao Z."/>
        </authorList>
    </citation>
    <scope>NUCLEOTIDE SEQUENCE [LARGE SCALE GENOMIC DNA]</scope>
    <source>
        <strain evidence="3 5">CF12-14</strain>
    </source>
</reference>
<gene>
    <name evidence="2" type="ORF">B0I24_101264</name>
    <name evidence="3" type="ORF">CWE07_01260</name>
</gene>
<dbReference type="EMBL" id="PIPK01000001">
    <property type="protein sequence ID" value="RUO28465.1"/>
    <property type="molecule type" value="Genomic_DNA"/>
</dbReference>
<keyword evidence="5" id="KW-1185">Reference proteome</keyword>
<evidence type="ECO:0000313" key="4">
    <source>
        <dbReference type="Proteomes" id="UP000249203"/>
    </source>
</evidence>
<reference evidence="2 4" key="2">
    <citation type="submission" date="2018-06" db="EMBL/GenBank/DDBJ databases">
        <title>Genomic Encyclopedia of Type Strains, Phase III (KMG-III): the genomes of soil and plant-associated and newly described type strains.</title>
        <authorList>
            <person name="Whitman W."/>
        </authorList>
    </citation>
    <scope>NUCLEOTIDE SEQUENCE [LARGE SCALE GENOMIC DNA]</scope>
    <source>
        <strain evidence="2 4">CGMCC 1.15366</strain>
    </source>
</reference>
<sequence length="275" mass="30095">MSNVVRIRASSWPSLFDCAHRWEAQNLLGMYMPSSPRAQLGTAIHGGTAVFDQARMHNTPISIDDAAGAFVDELHSTEREVNWRIDNTLSKRDAEKIGLTLVSRYCGDISPRYTFAAVELEIAPFQIDCGDGLHIELTGTLDRTRVRIDTNGKGISDIKTGAAAVQPSEDNSTRVAKTKGHAAQIGTYELLAENTLQELMTEPGEIIGMKTTGTPEIANGFINNAKLIMLGDQGNAGLIEHAANMLKSGMFPPNPQSWCCSKKYCPRWDACIFHD</sequence>
<name>A0A327X4G9_9GAMM</name>